<dbReference type="InterPro" id="IPR047928">
    <property type="entry name" value="Perm_prefix_1"/>
</dbReference>
<feature type="transmembrane region" description="Helical" evidence="7">
    <location>
        <begin position="867"/>
        <end position="886"/>
    </location>
</feature>
<dbReference type="PATRIC" id="fig|861299.3.peg.5591"/>
<organism evidence="10 11">
    <name type="scientific">Gemmatirosa kalamazoonensis</name>
    <dbReference type="NCBI Taxonomy" id="861299"/>
    <lineage>
        <taxon>Bacteria</taxon>
        <taxon>Pseudomonadati</taxon>
        <taxon>Gemmatimonadota</taxon>
        <taxon>Gemmatimonadia</taxon>
        <taxon>Gemmatimonadales</taxon>
        <taxon>Gemmatimonadaceae</taxon>
        <taxon>Gemmatirosa</taxon>
    </lineage>
</organism>
<dbReference type="GO" id="GO:0022857">
    <property type="term" value="F:transmembrane transporter activity"/>
    <property type="evidence" value="ECO:0007669"/>
    <property type="project" value="TreeGrafter"/>
</dbReference>
<evidence type="ECO:0000256" key="7">
    <source>
        <dbReference type="SAM" id="Phobius"/>
    </source>
</evidence>
<feature type="domain" description="MacB-like periplasmic core" evidence="9">
    <location>
        <begin position="524"/>
        <end position="746"/>
    </location>
</feature>
<dbReference type="InParanoid" id="W0RQV0"/>
<dbReference type="KEGG" id="gba:J421_5556"/>
<name>W0RQV0_9BACT</name>
<dbReference type="PANTHER" id="PTHR30572:SF4">
    <property type="entry name" value="ABC TRANSPORTER PERMEASE YTRF"/>
    <property type="match status" value="1"/>
</dbReference>
<keyword evidence="2" id="KW-1003">Cell membrane</keyword>
<keyword evidence="5 7" id="KW-0472">Membrane</keyword>
<dbReference type="AlphaFoldDB" id="W0RQV0"/>
<reference evidence="10 11" key="1">
    <citation type="journal article" date="2014" name="Genome Announc.">
        <title>Genome Sequence and Methylome of Soil Bacterium Gemmatirosa kalamazoonensis KBS708T, a Member of the Rarely Cultivated Gemmatimonadetes Phylum.</title>
        <authorList>
            <person name="Debruyn J.M."/>
            <person name="Radosevich M."/>
            <person name="Wommack K.E."/>
            <person name="Polson S.W."/>
            <person name="Hauser L.J."/>
            <person name="Fawaz M.N."/>
            <person name="Korlach J."/>
            <person name="Tsai Y.C."/>
        </authorList>
    </citation>
    <scope>NUCLEOTIDE SEQUENCE [LARGE SCALE GENOMIC DNA]</scope>
    <source>
        <strain evidence="10 11">KBS708</strain>
        <plasmid evidence="11">Plasmid 1</plasmid>
    </source>
</reference>
<evidence type="ECO:0000256" key="2">
    <source>
        <dbReference type="ARBA" id="ARBA00022475"/>
    </source>
</evidence>
<dbReference type="GO" id="GO:0005886">
    <property type="term" value="C:plasma membrane"/>
    <property type="evidence" value="ECO:0007669"/>
    <property type="project" value="UniProtKB-SubCell"/>
</dbReference>
<dbReference type="Pfam" id="PF02687">
    <property type="entry name" value="FtsX"/>
    <property type="match status" value="2"/>
</dbReference>
<dbReference type="NCBIfam" id="TIGR03434">
    <property type="entry name" value="ADOP"/>
    <property type="match status" value="1"/>
</dbReference>
<feature type="domain" description="ABC3 transporter permease C-terminal" evidence="8">
    <location>
        <begin position="783"/>
        <end position="896"/>
    </location>
</feature>
<feature type="transmembrane region" description="Helical" evidence="7">
    <location>
        <begin position="428"/>
        <end position="449"/>
    </location>
</feature>
<evidence type="ECO:0000259" key="9">
    <source>
        <dbReference type="Pfam" id="PF12704"/>
    </source>
</evidence>
<dbReference type="Proteomes" id="UP000019151">
    <property type="component" value="Plasmid 1"/>
</dbReference>
<accession>W0RQV0</accession>
<evidence type="ECO:0000256" key="4">
    <source>
        <dbReference type="ARBA" id="ARBA00022989"/>
    </source>
</evidence>
<dbReference type="OrthoDB" id="5933722at2"/>
<comment type="similarity">
    <text evidence="6">Belongs to the ABC-4 integral membrane protein family.</text>
</comment>
<dbReference type="Pfam" id="PF12704">
    <property type="entry name" value="MacB_PCD"/>
    <property type="match status" value="2"/>
</dbReference>
<evidence type="ECO:0000256" key="3">
    <source>
        <dbReference type="ARBA" id="ARBA00022692"/>
    </source>
</evidence>
<dbReference type="InterPro" id="IPR017800">
    <property type="entry name" value="ADOP"/>
</dbReference>
<keyword evidence="3 7" id="KW-0812">Transmembrane</keyword>
<protein>
    <submittedName>
        <fullName evidence="10">Permease</fullName>
    </submittedName>
</protein>
<keyword evidence="11" id="KW-1185">Reference proteome</keyword>
<dbReference type="InterPro" id="IPR025857">
    <property type="entry name" value="MacB_PCD"/>
</dbReference>
<feature type="transmembrane region" description="Helical" evidence="7">
    <location>
        <begin position="104"/>
        <end position="126"/>
    </location>
</feature>
<dbReference type="RefSeq" id="WP_025414401.1">
    <property type="nucleotide sequence ID" value="NZ_CP007129.1"/>
</dbReference>
<keyword evidence="10" id="KW-0614">Plasmid</keyword>
<geneLocation type="plasmid" evidence="10 11">
    <name>1</name>
</geneLocation>
<sequence length="903" mass="96711">MIRPRVRRLFRLALRRPALRERDVDDEIRLHVDLRAERLVREGWTPEAARAEAWRRFGALTEARPRLLDAARRRDTRMTWSDRLDSVRQDAAFAVRQLRSAPGVAAAAIVTLALGIGANATMFGVVDRLLLRPPALVADAGHVTRLYIERRRAGFNGRVMPMVSAPAYFTVRDSTRAFAAVAGFFPGQHVVGEGDAARQRHVIEATGNFFTLLGVRPALGRFFGPDDDRVPAGSLVAVLGDRYWREAYGADSAVLGRTVVVEGDRYVIVGVAPRGFNGTDLEPTDVYVPLSTIAYHARARDWSTDGRIAWVRMVARLRPGATTARAEREATAALRLTAPDTNAFDYGARVIAAPVTEAHAPVKSERRTRASIAAWLAGVAAIVLLVACANVANLLLARAVRRRREIAVRTALGAGRWRLARQLLTESALVAALGGVGGLLVARWGGAAVRATLLPDVDWSQGVVSGRVLLFALGATTLTALLTALAPAAHVAALGVTAGLRTGARDGGGRRSRTRSTLLLAQAALSVVLLVGAGLFVRSLRRIGALDFGYEPARLVFAEASFPDAVPSDVQLAAYDRLLERARRVPGVERAALSTTSPFWSLVAGDLTIPGFDSLRTLGVGFPIYNAVSADYFATAGIRVVRGRPITAADVEGAPRVALVNEAMARRIWKDADPIGRCMRIGDEKAPCSEIVGVVRTVINNELREPPQMQYYFPLAQKQATSSMRALVVRAAPGVRPASLAATLRRELAPAAPGARYLDVVPLEDRIDPQVRPWRLGATMFTAFGMLALLIAAVGLYSVMAYTVAQRLHEMGLRMALGARGRDVTALVLGQGMGVAAAGIALGAAAALAASHWVAPLLFDVSARDPLVYLAVAATLAAAALVASLVPARRATRVDPSDALRSE</sequence>
<evidence type="ECO:0000259" key="8">
    <source>
        <dbReference type="Pfam" id="PF02687"/>
    </source>
</evidence>
<keyword evidence="4 7" id="KW-1133">Transmembrane helix</keyword>
<evidence type="ECO:0000256" key="6">
    <source>
        <dbReference type="ARBA" id="ARBA00038076"/>
    </source>
</evidence>
<feature type="transmembrane region" description="Helical" evidence="7">
    <location>
        <begin position="372"/>
        <end position="396"/>
    </location>
</feature>
<dbReference type="PANTHER" id="PTHR30572">
    <property type="entry name" value="MEMBRANE COMPONENT OF TRANSPORTER-RELATED"/>
    <property type="match status" value="1"/>
</dbReference>
<evidence type="ECO:0000256" key="5">
    <source>
        <dbReference type="ARBA" id="ARBA00023136"/>
    </source>
</evidence>
<feature type="transmembrane region" description="Helical" evidence="7">
    <location>
        <begin position="469"/>
        <end position="496"/>
    </location>
</feature>
<feature type="transmembrane region" description="Helical" evidence="7">
    <location>
        <begin position="517"/>
        <end position="537"/>
    </location>
</feature>
<dbReference type="InterPro" id="IPR003838">
    <property type="entry name" value="ABC3_permease_C"/>
</dbReference>
<feature type="transmembrane region" description="Helical" evidence="7">
    <location>
        <begin position="780"/>
        <end position="805"/>
    </location>
</feature>
<evidence type="ECO:0000256" key="1">
    <source>
        <dbReference type="ARBA" id="ARBA00004651"/>
    </source>
</evidence>
<dbReference type="EMBL" id="CP007129">
    <property type="protein sequence ID" value="AHG93091.1"/>
    <property type="molecule type" value="Genomic_DNA"/>
</dbReference>
<feature type="transmembrane region" description="Helical" evidence="7">
    <location>
        <begin position="826"/>
        <end position="855"/>
    </location>
</feature>
<dbReference type="HOGENOM" id="CLU_009433_1_0_0"/>
<proteinExistence type="inferred from homology"/>
<dbReference type="InterPro" id="IPR050250">
    <property type="entry name" value="Macrolide_Exporter_MacB"/>
</dbReference>
<feature type="domain" description="MacB-like periplasmic core" evidence="9">
    <location>
        <begin position="106"/>
        <end position="332"/>
    </location>
</feature>
<comment type="subcellular location">
    <subcellularLocation>
        <location evidence="1">Cell membrane</location>
        <topology evidence="1">Multi-pass membrane protein</topology>
    </subcellularLocation>
</comment>
<evidence type="ECO:0000313" key="11">
    <source>
        <dbReference type="Proteomes" id="UP000019151"/>
    </source>
</evidence>
<dbReference type="NCBIfam" id="NF038403">
    <property type="entry name" value="perm_prefix_1"/>
    <property type="match status" value="1"/>
</dbReference>
<gene>
    <name evidence="10" type="ORF">J421_5556</name>
</gene>
<feature type="domain" description="ABC3 transporter permease C-terminal" evidence="8">
    <location>
        <begin position="379"/>
        <end position="492"/>
    </location>
</feature>
<evidence type="ECO:0000313" key="10">
    <source>
        <dbReference type="EMBL" id="AHG93091.1"/>
    </source>
</evidence>